<accession>A0A0J9SH67</accession>
<evidence type="ECO:0008006" key="6">
    <source>
        <dbReference type="Google" id="ProtNLM"/>
    </source>
</evidence>
<dbReference type="InterPro" id="IPR050836">
    <property type="entry name" value="SDS22/Internalin_LRR"/>
</dbReference>
<sequence>MSSAGKVANANGRHNALKSNSSSREDVTKESTKGDEESGELEGDTQEGKAENATTNDTPGEGNPSVEDQSTESAKTSRSNEDALFHIKDGLTQLEKTLSGEGYAFSNLTCKNKNINCIPKEIEKYKHLKYINMSHNKIEGIDKLYSLSNVVFLDLSNNSIKAVKKMESNCLKNCVYMNLSHNMIKKVEDIKMKNLIELDLSYNSMDSMNISLPSCLKKLNLSNNNIKKLALKNQLANLEAIDLSSNPIENIDFSEITPNINYLKMNNNSSMPMSQLSNLNSFKGLQRLDMENYLHFKDISYKEVKQILVANTKDIALQRFNGNRIDRQGAAGPTRKNPSQ</sequence>
<feature type="region of interest" description="Disordered" evidence="3">
    <location>
        <begin position="1"/>
        <end position="81"/>
    </location>
</feature>
<dbReference type="PANTHER" id="PTHR46652:SF3">
    <property type="entry name" value="LEUCINE-RICH REPEAT-CONTAINING PROTEIN 9"/>
    <property type="match status" value="1"/>
</dbReference>
<dbReference type="Pfam" id="PF12799">
    <property type="entry name" value="LRR_4"/>
    <property type="match status" value="1"/>
</dbReference>
<name>A0A0J9SH67_PLAVI</name>
<feature type="compositionally biased region" description="Basic and acidic residues" evidence="3">
    <location>
        <begin position="23"/>
        <end position="36"/>
    </location>
</feature>
<dbReference type="InterPro" id="IPR001611">
    <property type="entry name" value="Leu-rich_rpt"/>
</dbReference>
<dbReference type="InterPro" id="IPR032675">
    <property type="entry name" value="LRR_dom_sf"/>
</dbReference>
<reference evidence="4 5" key="1">
    <citation type="submission" date="2011-08" db="EMBL/GenBank/DDBJ databases">
        <title>The Genome Sequence of Plasmodium vivax India VII.</title>
        <authorList>
            <consortium name="The Broad Institute Genome Sequencing Platform"/>
            <consortium name="The Broad Institute Genome Sequencing Center for Infectious Disease"/>
            <person name="Neafsey D."/>
            <person name="Carlton J."/>
            <person name="Barnwell J."/>
            <person name="Collins W."/>
            <person name="Escalante A."/>
            <person name="Mullikin J."/>
            <person name="Saul A."/>
            <person name="Guigo R."/>
            <person name="Camara F."/>
            <person name="Young S.K."/>
            <person name="Zeng Q."/>
            <person name="Gargeya S."/>
            <person name="Fitzgerald M."/>
            <person name="Haas B."/>
            <person name="Abouelleil A."/>
            <person name="Alvarado L."/>
            <person name="Arachchi H.M."/>
            <person name="Berlin A."/>
            <person name="Brown A."/>
            <person name="Chapman S.B."/>
            <person name="Chen Z."/>
            <person name="Dunbar C."/>
            <person name="Freedman E."/>
            <person name="Gearin G."/>
            <person name="Gellesch M."/>
            <person name="Goldberg J."/>
            <person name="Griggs A."/>
            <person name="Gujja S."/>
            <person name="Heiman D."/>
            <person name="Howarth C."/>
            <person name="Larson L."/>
            <person name="Lui A."/>
            <person name="MacDonald P.J.P."/>
            <person name="Montmayeur A."/>
            <person name="Murphy C."/>
            <person name="Neiman D."/>
            <person name="Pearson M."/>
            <person name="Priest M."/>
            <person name="Roberts A."/>
            <person name="Saif S."/>
            <person name="Shea T."/>
            <person name="Shenoy N."/>
            <person name="Sisk P."/>
            <person name="Stolte C."/>
            <person name="Sykes S."/>
            <person name="Wortman J."/>
            <person name="Nusbaum C."/>
            <person name="Birren B."/>
        </authorList>
    </citation>
    <scope>NUCLEOTIDE SEQUENCE [LARGE SCALE GENOMIC DNA]</scope>
    <source>
        <strain evidence="4 5">India VII</strain>
    </source>
</reference>
<evidence type="ECO:0000313" key="4">
    <source>
        <dbReference type="EMBL" id="KMZ82345.1"/>
    </source>
</evidence>
<evidence type="ECO:0000256" key="1">
    <source>
        <dbReference type="ARBA" id="ARBA00022614"/>
    </source>
</evidence>
<protein>
    <recommendedName>
        <fullName evidence="6">Leucine-rich repeat protein</fullName>
    </recommendedName>
</protein>
<dbReference type="Pfam" id="PF13516">
    <property type="entry name" value="LRR_6"/>
    <property type="match status" value="1"/>
</dbReference>
<keyword evidence="2" id="KW-0677">Repeat</keyword>
<evidence type="ECO:0000256" key="3">
    <source>
        <dbReference type="SAM" id="MobiDB-lite"/>
    </source>
</evidence>
<dbReference type="EMBL" id="KQ234201">
    <property type="protein sequence ID" value="KMZ82345.1"/>
    <property type="molecule type" value="Genomic_DNA"/>
</dbReference>
<dbReference type="AlphaFoldDB" id="A0A0J9SH67"/>
<proteinExistence type="predicted"/>
<keyword evidence="1" id="KW-0433">Leucine-rich repeat</keyword>
<dbReference type="InterPro" id="IPR025875">
    <property type="entry name" value="Leu-rich_rpt_4"/>
</dbReference>
<dbReference type="Gene3D" id="3.80.10.10">
    <property type="entry name" value="Ribonuclease Inhibitor"/>
    <property type="match status" value="1"/>
</dbReference>
<dbReference type="OrthoDB" id="271226at2759"/>
<gene>
    <name evidence="4" type="ORF">PVIIG_04459</name>
</gene>
<dbReference type="PROSITE" id="PS51450">
    <property type="entry name" value="LRR"/>
    <property type="match status" value="3"/>
</dbReference>
<organism evidence="4 5">
    <name type="scientific">Plasmodium vivax India VII</name>
    <dbReference type="NCBI Taxonomy" id="1077284"/>
    <lineage>
        <taxon>Eukaryota</taxon>
        <taxon>Sar</taxon>
        <taxon>Alveolata</taxon>
        <taxon>Apicomplexa</taxon>
        <taxon>Aconoidasida</taxon>
        <taxon>Haemosporida</taxon>
        <taxon>Plasmodiidae</taxon>
        <taxon>Plasmodium</taxon>
        <taxon>Plasmodium (Plasmodium)</taxon>
    </lineage>
</organism>
<feature type="compositionally biased region" description="Polar residues" evidence="3">
    <location>
        <begin position="66"/>
        <end position="77"/>
    </location>
</feature>
<evidence type="ECO:0000256" key="2">
    <source>
        <dbReference type="ARBA" id="ARBA00022737"/>
    </source>
</evidence>
<dbReference type="SUPFAM" id="SSF52058">
    <property type="entry name" value="L domain-like"/>
    <property type="match status" value="1"/>
</dbReference>
<evidence type="ECO:0000313" key="5">
    <source>
        <dbReference type="Proteomes" id="UP000053562"/>
    </source>
</evidence>
<dbReference type="PANTHER" id="PTHR46652">
    <property type="entry name" value="LEUCINE-RICH REPEAT AND IQ DOMAIN-CONTAINING PROTEIN 1-RELATED"/>
    <property type="match status" value="1"/>
</dbReference>
<dbReference type="Proteomes" id="UP000053562">
    <property type="component" value="Unassembled WGS sequence"/>
</dbReference>
<dbReference type="SMART" id="SM00365">
    <property type="entry name" value="LRR_SD22"/>
    <property type="match status" value="5"/>
</dbReference>